<gene>
    <name evidence="4" type="ORF">F0U44_11225</name>
</gene>
<feature type="signal peptide" evidence="3">
    <location>
        <begin position="1"/>
        <end position="27"/>
    </location>
</feature>
<accession>A0A5B1LHC6</accession>
<evidence type="ECO:0000256" key="3">
    <source>
        <dbReference type="SAM" id="SignalP"/>
    </source>
</evidence>
<evidence type="ECO:0000313" key="4">
    <source>
        <dbReference type="EMBL" id="KAA1419027.1"/>
    </source>
</evidence>
<organism evidence="4 5">
    <name type="scientific">Nocardioides humilatus</name>
    <dbReference type="NCBI Taxonomy" id="2607660"/>
    <lineage>
        <taxon>Bacteria</taxon>
        <taxon>Bacillati</taxon>
        <taxon>Actinomycetota</taxon>
        <taxon>Actinomycetes</taxon>
        <taxon>Propionibacteriales</taxon>
        <taxon>Nocardioidaceae</taxon>
        <taxon>Nocardioides</taxon>
    </lineage>
</organism>
<reference evidence="4 5" key="2">
    <citation type="submission" date="2019-09" db="EMBL/GenBank/DDBJ databases">
        <authorList>
            <person name="Jin C."/>
        </authorList>
    </citation>
    <scope>NUCLEOTIDE SEQUENCE [LARGE SCALE GENOMIC DNA]</scope>
    <source>
        <strain evidence="4 5">BN130099</strain>
    </source>
</reference>
<dbReference type="GO" id="GO:0006011">
    <property type="term" value="P:UDP-alpha-D-glucose metabolic process"/>
    <property type="evidence" value="ECO:0007669"/>
    <property type="project" value="InterPro"/>
</dbReference>
<keyword evidence="3" id="KW-0732">Signal</keyword>
<dbReference type="InterPro" id="IPR018513">
    <property type="entry name" value="Cell_synthase_bac"/>
</dbReference>
<evidence type="ECO:0000256" key="1">
    <source>
        <dbReference type="SAM" id="MobiDB-lite"/>
    </source>
</evidence>
<sequence length="653" mass="67072">MRNRLLTAAVVALLGVSATPLNQPAYADTTPVPGTLAAGVGATVELDVPVPAGLRPRRIDARLTIEAPDPSELAKVQIAAGGRLLASLPARPGPVSLRVRPSDVSAAGVIPLRMTLVPRPGTTSTNTGRCDDFPEGLATLDRIKLKVAGDEAAPETLAGFLSAGVRKVTIEVAPDADDALLGAALSTVTAVSSRYPADVDVNLIPDVADLVHTGTGARVIRLVSGTGETTTTIDRSRGVPTLTITGTPDGLTSAAAALTSANLGLADSGDTTGLAATPPATSEATRISFTDLAAGWAHLAGFGHSEQYVRVLQDSFGGPVDSLHVTVRGTHSVVPEGVNARFDTYVNGTLLDSQDLSGGDRLKVDVDVPAGLLTADNALVFALDADAPRGRCGEVTASPVEVHLDSAASAVTATHGAGPGGFVAFPQAFSGHVPVVFGGAADDHFTAARDAARLLTTLQRFAARPLTVEIASLEDVLEGDAPSAVLLYPTEEEADDADLPLEPGAERTLDPNGFTVEESSRLAVLEASQVDDGVRLLTLAAWDDDDRGPSAASRRLTEAVAEQPWSALAGSDVFVIAPHHDPAGFNSGAVGYPADLVSEQATDDSSSSPAESDDDSTTTTRQLVGGGIAVLFLLVVVWTGFRIARNRKLDAGK</sequence>
<name>A0A5B1LHC6_9ACTN</name>
<keyword evidence="5" id="KW-1185">Reference proteome</keyword>
<feature type="region of interest" description="Disordered" evidence="1">
    <location>
        <begin position="599"/>
        <end position="619"/>
    </location>
</feature>
<dbReference type="Proteomes" id="UP000325003">
    <property type="component" value="Unassembled WGS sequence"/>
</dbReference>
<dbReference type="EMBL" id="VUJV01000003">
    <property type="protein sequence ID" value="KAA1419027.1"/>
    <property type="molecule type" value="Genomic_DNA"/>
</dbReference>
<dbReference type="Pfam" id="PF03170">
    <property type="entry name" value="BcsB"/>
    <property type="match status" value="1"/>
</dbReference>
<dbReference type="RefSeq" id="WP_149728368.1">
    <property type="nucleotide sequence ID" value="NZ_VUJV01000003.1"/>
</dbReference>
<feature type="chain" id="PRO_5022756499" description="Cellulose biosynthesis cyclic di-GMP-binding regulatory protein BcsB" evidence="3">
    <location>
        <begin position="28"/>
        <end position="653"/>
    </location>
</feature>
<keyword evidence="2" id="KW-0472">Membrane</keyword>
<evidence type="ECO:0000313" key="5">
    <source>
        <dbReference type="Proteomes" id="UP000325003"/>
    </source>
</evidence>
<dbReference type="AlphaFoldDB" id="A0A5B1LHC6"/>
<feature type="transmembrane region" description="Helical" evidence="2">
    <location>
        <begin position="623"/>
        <end position="644"/>
    </location>
</feature>
<dbReference type="GO" id="GO:0016020">
    <property type="term" value="C:membrane"/>
    <property type="evidence" value="ECO:0007669"/>
    <property type="project" value="InterPro"/>
</dbReference>
<protein>
    <recommendedName>
        <fullName evidence="6">Cellulose biosynthesis cyclic di-GMP-binding regulatory protein BcsB</fullName>
    </recommendedName>
</protein>
<evidence type="ECO:0008006" key="6">
    <source>
        <dbReference type="Google" id="ProtNLM"/>
    </source>
</evidence>
<keyword evidence="2" id="KW-1133">Transmembrane helix</keyword>
<comment type="caution">
    <text evidence="4">The sequence shown here is derived from an EMBL/GenBank/DDBJ whole genome shotgun (WGS) entry which is preliminary data.</text>
</comment>
<evidence type="ECO:0000256" key="2">
    <source>
        <dbReference type="SAM" id="Phobius"/>
    </source>
</evidence>
<keyword evidence="2" id="KW-0812">Transmembrane</keyword>
<reference evidence="4 5" key="1">
    <citation type="submission" date="2019-09" db="EMBL/GenBank/DDBJ databases">
        <title>Nocardioides panacisoli sp. nov., isolated from the soil of a ginseng field.</title>
        <authorList>
            <person name="Cho C."/>
        </authorList>
    </citation>
    <scope>NUCLEOTIDE SEQUENCE [LARGE SCALE GENOMIC DNA]</scope>
    <source>
        <strain evidence="4 5">BN130099</strain>
    </source>
</reference>
<proteinExistence type="predicted"/>